<dbReference type="OrthoDB" id="1663583at2"/>
<protein>
    <recommendedName>
        <fullName evidence="3">PD-(D/E)XK nuclease family transposase</fullName>
    </recommendedName>
</protein>
<proteinExistence type="predicted"/>
<dbReference type="Proteomes" id="UP000184278">
    <property type="component" value="Unassembled WGS sequence"/>
</dbReference>
<name>A0A1M6GLF5_BUTFI</name>
<sequence>MDTNLSQTIDITTERARYDEYIKEILSDKQILARILKYTLEEFQDTDIDTIIANIDEPEVSKVRVEPGHTNTETIKGAPTEDNVPGEGKIFFDIRFSAYSKDELIKILINIEAQKSTNTSKLGYHLDNRIIYYLGRMISAQKEVEFAKSDYDNLKPVRSIWICMDAGDNEDSINRIRFVQDTVFGKDIEFSNINKVQGIIIRLRSNENVAESRNSLIAMLEELLKREPVDIKKQRLSENFGLMMSVDTERRLGDMCNLSQVLIDQGEEKGRVKGREEGREEGKVVARFEDGMNIETIAHKSQLSVERVKAILKEEGLIS</sequence>
<evidence type="ECO:0008006" key="3">
    <source>
        <dbReference type="Google" id="ProtNLM"/>
    </source>
</evidence>
<dbReference type="RefSeq" id="WP_073390546.1">
    <property type="nucleotide sequence ID" value="NZ_FQXK01000068.1"/>
</dbReference>
<dbReference type="STRING" id="1121131.SAMN02745229_04107"/>
<keyword evidence="2" id="KW-1185">Reference proteome</keyword>
<evidence type="ECO:0000313" key="2">
    <source>
        <dbReference type="Proteomes" id="UP000184278"/>
    </source>
</evidence>
<dbReference type="AlphaFoldDB" id="A0A1M6GLF5"/>
<gene>
    <name evidence="1" type="ORF">SAMN02745229_04107</name>
</gene>
<dbReference type="GeneID" id="89511842"/>
<reference evidence="2" key="1">
    <citation type="submission" date="2016-11" db="EMBL/GenBank/DDBJ databases">
        <authorList>
            <person name="Varghese N."/>
            <person name="Submissions S."/>
        </authorList>
    </citation>
    <scope>NUCLEOTIDE SEQUENCE [LARGE SCALE GENOMIC DNA]</scope>
    <source>
        <strain evidence="2">DSM 3071</strain>
    </source>
</reference>
<evidence type="ECO:0000313" key="1">
    <source>
        <dbReference type="EMBL" id="SHJ10780.1"/>
    </source>
</evidence>
<organism evidence="1 2">
    <name type="scientific">Butyrivibrio fibrisolvens DSM 3071</name>
    <dbReference type="NCBI Taxonomy" id="1121131"/>
    <lineage>
        <taxon>Bacteria</taxon>
        <taxon>Bacillati</taxon>
        <taxon>Bacillota</taxon>
        <taxon>Clostridia</taxon>
        <taxon>Lachnospirales</taxon>
        <taxon>Lachnospiraceae</taxon>
        <taxon>Butyrivibrio</taxon>
    </lineage>
</organism>
<accession>A0A1M6GLF5</accession>
<dbReference type="EMBL" id="FQXK01000068">
    <property type="protein sequence ID" value="SHJ10780.1"/>
    <property type="molecule type" value="Genomic_DNA"/>
</dbReference>